<keyword evidence="4" id="KW-1185">Reference proteome</keyword>
<dbReference type="Gene3D" id="3.30.110.90">
    <property type="entry name" value="Amidohydrolase"/>
    <property type="match status" value="1"/>
</dbReference>
<evidence type="ECO:0000313" key="4">
    <source>
        <dbReference type="Proteomes" id="UP000283269"/>
    </source>
</evidence>
<dbReference type="STRING" id="93625.A0A409WGG9"/>
<dbReference type="InterPro" id="IPR011042">
    <property type="entry name" value="6-blade_b-propeller_TolB-like"/>
</dbReference>
<dbReference type="PANTHER" id="PTHR43135">
    <property type="entry name" value="ALPHA-D-RIBOSE 1-METHYLPHOSPHONATE 5-TRIPHOSPHATE DIPHOSPHATASE"/>
    <property type="match status" value="1"/>
</dbReference>
<feature type="transmembrane region" description="Helical" evidence="1">
    <location>
        <begin position="35"/>
        <end position="56"/>
    </location>
</feature>
<dbReference type="GO" id="GO:0016810">
    <property type="term" value="F:hydrolase activity, acting on carbon-nitrogen (but not peptide) bonds"/>
    <property type="evidence" value="ECO:0007669"/>
    <property type="project" value="InterPro"/>
</dbReference>
<dbReference type="SUPFAM" id="SSF51338">
    <property type="entry name" value="Composite domain of metallo-dependent hydrolases"/>
    <property type="match status" value="1"/>
</dbReference>
<dbReference type="Pfam" id="PF01979">
    <property type="entry name" value="Amidohydro_1"/>
    <property type="match status" value="1"/>
</dbReference>
<evidence type="ECO:0000256" key="1">
    <source>
        <dbReference type="SAM" id="Phobius"/>
    </source>
</evidence>
<sequence>MGYPNRTLDLKPTANGLLPLVTPSRIRSKLKVRQLLAYITLFFAAATLSTILPTPWSLSHATTSLKVALDLGQTDPATEWKDNIWPLRQQTPWDISTDYSYPRKLEYDVTEGTWLRLDVHPTSGDIVFDMVGDIYCLPGSQALQSNGETIRARPILTGIPHDSDPHFSPTGDRLVFRSDAELGVENIWITEWKGCKEMDVRPTDRDSEELLAALDKQAYEERLLAQGVKEEPSRKMNRLIREGRLNVQRVTNETYRWVTDARFHPSGNKVIATKWYTSGRSLGAGEGWEYDVPSIHDLRKGKEKSVRAGSGTRLVSRSLPPGWTSQNYGDQQIGPEQFVWKGNDSLIFAKNVIDSAQFTYSKDVHKGIYAIFEKNLTTDSTATLVGTLPGGATRPELSRDGRTLAFVRRVRDKEALVLKDLQTGSIHNIWYGLTYDLSAISAPMGTYPSFSFTPTDDAVIIWAAGQIHSIPLSTNTLGEKVASSSEGPKHIAFTAHIEKRLANTRSGGVDLVQFETQDTQEIRSLQDLRVNDKGTKVLFQAAGATYWQDVGRKNSGVVPVNAQDAAYYSPTFVPGEDDLVLHARWSDISYTTLELANLNKSIVHEIEVPFGRYYSPIICQCHGSNRTIAFIKSGGSYLSGDILATGGAGLYLGDITLPTSDTTKPHNIVIQNLRHVPSEIDIDSEETTVNMRFIHTNQKLLVQQKDRAFVIDLAGKRDISGKPAHTTIASGEMSTELVVVPKSHNRGLFSALNIAFVDFYHVYLVSGDHVREGESVWSRPGNATRGLVRLSLDGGHSITFTADGKRLFWFLGPYLHSLELSKLHKCYSAIKKDKDTFGISCVKTLLDVQKVDNVKHATDIARLKKQASKAALIHKPWLNVEQSNSDVVAIYNATLLTMESGNDAVDLINSGVLVVRGGVIEYAGPLDQYNVPPGATVIDVDGGYVVPGFIDVHAHWNGLSDRYPAKSWELETFLAYGVTTLHNPSASTVKAFSERSRVESGQMVGPRIFTTGTIVYGAAEPEYHQDIVDMDEASSALVRIKVEGGPASISYKNYNLPSRASRQRLLKVAHNMSMLCFPEGGMNYDWDLTYIIDGMTTVEHALPIPTLYDDVLTLYALSGTGSTPTHIVNYGGAWGEQLVWATEDVYNDPKQRRFTRHDILEYLTESTSRPKDSYALFNTSRSVATMINKGLLANIGAHGEPPLGINYHAEMGFTGKGGLSNYEVIRAATSSGARTLGMFSSLGSLSPGKLADFLVYPPGVDLLDGEVSDKTRQIRLVARGGRIWEAETMVEFWPVKGKKQTMPVLNAD</sequence>
<keyword evidence="1" id="KW-1133">Transmembrane helix</keyword>
<evidence type="ECO:0000313" key="3">
    <source>
        <dbReference type="EMBL" id="PPQ77593.1"/>
    </source>
</evidence>
<dbReference type="SUPFAM" id="SSF51556">
    <property type="entry name" value="Metallo-dependent hydrolases"/>
    <property type="match status" value="1"/>
</dbReference>
<dbReference type="Gene3D" id="3.20.20.140">
    <property type="entry name" value="Metal-dependent hydrolases"/>
    <property type="match status" value="1"/>
</dbReference>
<dbReference type="InterPro" id="IPR006680">
    <property type="entry name" value="Amidohydro-rel"/>
</dbReference>
<dbReference type="InParanoid" id="A0A409WGG9"/>
<reference evidence="3 4" key="1">
    <citation type="journal article" date="2018" name="Evol. Lett.">
        <title>Horizontal gene cluster transfer increased hallucinogenic mushroom diversity.</title>
        <authorList>
            <person name="Reynolds H.T."/>
            <person name="Vijayakumar V."/>
            <person name="Gluck-Thaler E."/>
            <person name="Korotkin H.B."/>
            <person name="Matheny P.B."/>
            <person name="Slot J.C."/>
        </authorList>
    </citation>
    <scope>NUCLEOTIDE SEQUENCE [LARGE SCALE GENOMIC DNA]</scope>
    <source>
        <strain evidence="3 4">2631</strain>
    </source>
</reference>
<accession>A0A409WGG9</accession>
<dbReference type="InterPro" id="IPR032466">
    <property type="entry name" value="Metal_Hydrolase"/>
</dbReference>
<dbReference type="Gene3D" id="2.120.10.30">
    <property type="entry name" value="TolB, C-terminal domain"/>
    <property type="match status" value="1"/>
</dbReference>
<dbReference type="InterPro" id="IPR011659">
    <property type="entry name" value="WD40"/>
</dbReference>
<dbReference type="EMBL" id="NHYD01003436">
    <property type="protein sequence ID" value="PPQ77593.1"/>
    <property type="molecule type" value="Genomic_DNA"/>
</dbReference>
<gene>
    <name evidence="3" type="ORF">CVT25_011385</name>
</gene>
<dbReference type="OrthoDB" id="194468at2759"/>
<organism evidence="3 4">
    <name type="scientific">Psilocybe cyanescens</name>
    <dbReference type="NCBI Taxonomy" id="93625"/>
    <lineage>
        <taxon>Eukaryota</taxon>
        <taxon>Fungi</taxon>
        <taxon>Dikarya</taxon>
        <taxon>Basidiomycota</taxon>
        <taxon>Agaricomycotina</taxon>
        <taxon>Agaricomycetes</taxon>
        <taxon>Agaricomycetidae</taxon>
        <taxon>Agaricales</taxon>
        <taxon>Agaricineae</taxon>
        <taxon>Strophariaceae</taxon>
        <taxon>Psilocybe</taxon>
    </lineage>
</organism>
<dbReference type="Pfam" id="PF07676">
    <property type="entry name" value="PD40"/>
    <property type="match status" value="1"/>
</dbReference>
<keyword evidence="1" id="KW-0812">Transmembrane</keyword>
<dbReference type="SUPFAM" id="SSF82171">
    <property type="entry name" value="DPP6 N-terminal domain-like"/>
    <property type="match status" value="1"/>
</dbReference>
<comment type="caution">
    <text evidence="3">The sequence shown here is derived from an EMBL/GenBank/DDBJ whole genome shotgun (WGS) entry which is preliminary data.</text>
</comment>
<feature type="domain" description="Amidohydrolase-related" evidence="2">
    <location>
        <begin position="1215"/>
        <end position="1256"/>
    </location>
</feature>
<dbReference type="InterPro" id="IPR011059">
    <property type="entry name" value="Metal-dep_hydrolase_composite"/>
</dbReference>
<dbReference type="Gene3D" id="2.30.40.10">
    <property type="entry name" value="Urease, subunit C, domain 1"/>
    <property type="match status" value="2"/>
</dbReference>
<dbReference type="Proteomes" id="UP000283269">
    <property type="component" value="Unassembled WGS sequence"/>
</dbReference>
<dbReference type="PANTHER" id="PTHR43135:SF3">
    <property type="entry name" value="ALPHA-D-RIBOSE 1-METHYLPHOSPHONATE 5-TRIPHOSPHATE DIPHOSPHATASE"/>
    <property type="match status" value="1"/>
</dbReference>
<keyword evidence="1" id="KW-0472">Membrane</keyword>
<proteinExistence type="predicted"/>
<dbReference type="InterPro" id="IPR051781">
    <property type="entry name" value="Metallo-dep_Hydrolase"/>
</dbReference>
<name>A0A409WGG9_PSICY</name>
<protein>
    <recommendedName>
        <fullName evidence="2">Amidohydrolase-related domain-containing protein</fullName>
    </recommendedName>
</protein>
<dbReference type="SUPFAM" id="SSF69304">
    <property type="entry name" value="Tricorn protease N-terminal domain"/>
    <property type="match status" value="1"/>
</dbReference>
<evidence type="ECO:0000259" key="2">
    <source>
        <dbReference type="Pfam" id="PF01979"/>
    </source>
</evidence>